<evidence type="ECO:0000313" key="8">
    <source>
        <dbReference type="Proteomes" id="UP000051576"/>
    </source>
</evidence>
<name>A0A0R2CB54_9LACO</name>
<accession>A0A0R2CB54</accession>
<keyword evidence="4" id="KW-0964">Secreted</keyword>
<evidence type="ECO:0000256" key="4">
    <source>
        <dbReference type="RuleBase" id="RU362073"/>
    </source>
</evidence>
<dbReference type="InterPro" id="IPR042187">
    <property type="entry name" value="Flagellin_C_sub2"/>
</dbReference>
<organism evidence="7 8">
    <name type="scientific">Liquorilactobacillus vini DSM 20605</name>
    <dbReference type="NCBI Taxonomy" id="1133569"/>
    <lineage>
        <taxon>Bacteria</taxon>
        <taxon>Bacillati</taxon>
        <taxon>Bacillota</taxon>
        <taxon>Bacilli</taxon>
        <taxon>Lactobacillales</taxon>
        <taxon>Lactobacillaceae</taxon>
        <taxon>Liquorilactobacillus</taxon>
    </lineage>
</organism>
<sequence length="266" mass="27985">MTTLRYLNQATDAKSKALTELSSGSRINSASDDAAGLAVSEKMKAQIGGIEQAENNAQDGVSLVQTAEGEMSETQSILDRMRDLAVESANGTLTSSDRSSINDEFSQLTDEINRLAGSTTFNTQNLVSGTTTNTFTFQIGANTQADNRITVTISAMGTTALGINSISILSAGSAVKAISAIDGALDKVSGARATLGAVENRLSYAISNLETSDENTSEANSRIRDVDMAQEMTEYTKENILTQAATTMLSQANSMPSTALTLLQNL</sequence>
<dbReference type="Proteomes" id="UP000051576">
    <property type="component" value="Unassembled WGS sequence"/>
</dbReference>
<keyword evidence="7" id="KW-0966">Cell projection</keyword>
<comment type="similarity">
    <text evidence="1 4">Belongs to the bacterial flagellin family.</text>
</comment>
<dbReference type="InterPro" id="IPR001029">
    <property type="entry name" value="Flagellin_N"/>
</dbReference>
<dbReference type="PATRIC" id="fig|1133569.4.peg.1114"/>
<evidence type="ECO:0000313" key="7">
    <source>
        <dbReference type="EMBL" id="KRM88613.1"/>
    </source>
</evidence>
<protein>
    <recommendedName>
        <fullName evidence="2 4">Flagellin</fullName>
    </recommendedName>
</protein>
<dbReference type="PRINTS" id="PR00207">
    <property type="entry name" value="FLAGELLIN"/>
</dbReference>
<proteinExistence type="inferred from homology"/>
<evidence type="ECO:0000259" key="5">
    <source>
        <dbReference type="Pfam" id="PF00669"/>
    </source>
</evidence>
<keyword evidence="3 4" id="KW-0975">Bacterial flagellum</keyword>
<dbReference type="Pfam" id="PF00700">
    <property type="entry name" value="Flagellin_C"/>
    <property type="match status" value="1"/>
</dbReference>
<dbReference type="EMBL" id="AYYX01000027">
    <property type="protein sequence ID" value="KRM88613.1"/>
    <property type="molecule type" value="Genomic_DNA"/>
</dbReference>
<dbReference type="GO" id="GO:0005576">
    <property type="term" value="C:extracellular region"/>
    <property type="evidence" value="ECO:0007669"/>
    <property type="project" value="UniProtKB-SubCell"/>
</dbReference>
<dbReference type="SUPFAM" id="SSF64518">
    <property type="entry name" value="Phase 1 flagellin"/>
    <property type="match status" value="1"/>
</dbReference>
<feature type="domain" description="Flagellin C-terminal" evidence="6">
    <location>
        <begin position="178"/>
        <end position="263"/>
    </location>
</feature>
<dbReference type="STRING" id="1133569.FD21_GL000986"/>
<dbReference type="Gene3D" id="6.10.10.10">
    <property type="entry name" value="Flagellar export chaperone, C-terminal domain"/>
    <property type="match status" value="1"/>
</dbReference>
<dbReference type="Gene3D" id="1.20.1330.10">
    <property type="entry name" value="f41 fragment of flagellin, N-terminal domain"/>
    <property type="match status" value="1"/>
</dbReference>
<dbReference type="PANTHER" id="PTHR42792">
    <property type="entry name" value="FLAGELLIN"/>
    <property type="match status" value="1"/>
</dbReference>
<reference evidence="7 8" key="1">
    <citation type="journal article" date="2015" name="Genome Announc.">
        <title>Expanding the biotechnology potential of lactobacilli through comparative genomics of 213 strains and associated genera.</title>
        <authorList>
            <person name="Sun Z."/>
            <person name="Harris H.M."/>
            <person name="McCann A."/>
            <person name="Guo C."/>
            <person name="Argimon S."/>
            <person name="Zhang W."/>
            <person name="Yang X."/>
            <person name="Jeffery I.B."/>
            <person name="Cooney J.C."/>
            <person name="Kagawa T.F."/>
            <person name="Liu W."/>
            <person name="Song Y."/>
            <person name="Salvetti E."/>
            <person name="Wrobel A."/>
            <person name="Rasinkangas P."/>
            <person name="Parkhill J."/>
            <person name="Rea M.C."/>
            <person name="O'Sullivan O."/>
            <person name="Ritari J."/>
            <person name="Douillard F.P."/>
            <person name="Paul Ross R."/>
            <person name="Yang R."/>
            <person name="Briner A.E."/>
            <person name="Felis G.E."/>
            <person name="de Vos W.M."/>
            <person name="Barrangou R."/>
            <person name="Klaenhammer T.R."/>
            <person name="Caufield P.W."/>
            <person name="Cui Y."/>
            <person name="Zhang H."/>
            <person name="O'Toole P.W."/>
        </authorList>
    </citation>
    <scope>NUCLEOTIDE SEQUENCE [LARGE SCALE GENOMIC DNA]</scope>
    <source>
        <strain evidence="7 8">DSM 20605</strain>
    </source>
</reference>
<dbReference type="eggNOG" id="COG1344">
    <property type="taxonomic scope" value="Bacteria"/>
</dbReference>
<evidence type="ECO:0000256" key="2">
    <source>
        <dbReference type="ARBA" id="ARBA00020110"/>
    </source>
</evidence>
<gene>
    <name evidence="7" type="ORF">FD21_GL000986</name>
</gene>
<dbReference type="GO" id="GO:0005198">
    <property type="term" value="F:structural molecule activity"/>
    <property type="evidence" value="ECO:0007669"/>
    <property type="project" value="UniProtKB-UniRule"/>
</dbReference>
<dbReference type="GO" id="GO:0009288">
    <property type="term" value="C:bacterial-type flagellum"/>
    <property type="evidence" value="ECO:0007669"/>
    <property type="project" value="UniProtKB-SubCell"/>
</dbReference>
<evidence type="ECO:0000259" key="6">
    <source>
        <dbReference type="Pfam" id="PF00700"/>
    </source>
</evidence>
<keyword evidence="7" id="KW-0969">Cilium</keyword>
<comment type="function">
    <text evidence="4">Flagellin is the subunit protein which polymerizes to form the filaments of bacterial flagella.</text>
</comment>
<keyword evidence="7" id="KW-0282">Flagellum</keyword>
<dbReference type="AlphaFoldDB" id="A0A0R2CB54"/>
<dbReference type="Pfam" id="PF00669">
    <property type="entry name" value="Flagellin_N"/>
    <property type="match status" value="1"/>
</dbReference>
<dbReference type="PANTHER" id="PTHR42792:SF2">
    <property type="entry name" value="FLAGELLIN"/>
    <property type="match status" value="1"/>
</dbReference>
<evidence type="ECO:0000256" key="3">
    <source>
        <dbReference type="ARBA" id="ARBA00023143"/>
    </source>
</evidence>
<comment type="caution">
    <text evidence="7">The sequence shown here is derived from an EMBL/GenBank/DDBJ whole genome shotgun (WGS) entry which is preliminary data.</text>
</comment>
<keyword evidence="8" id="KW-1185">Reference proteome</keyword>
<evidence type="ECO:0000256" key="1">
    <source>
        <dbReference type="ARBA" id="ARBA00005709"/>
    </source>
</evidence>
<feature type="domain" description="Flagellin N-terminal" evidence="5">
    <location>
        <begin position="2"/>
        <end position="132"/>
    </location>
</feature>
<dbReference type="InterPro" id="IPR046358">
    <property type="entry name" value="Flagellin_C"/>
</dbReference>
<comment type="subcellular location">
    <subcellularLocation>
        <location evidence="4">Secreted</location>
    </subcellularLocation>
    <subcellularLocation>
        <location evidence="4">Bacterial flagellum</location>
    </subcellularLocation>
</comment>
<dbReference type="InterPro" id="IPR001492">
    <property type="entry name" value="Flagellin"/>
</dbReference>